<keyword evidence="2" id="KW-1185">Reference proteome</keyword>
<keyword evidence="1" id="KW-0695">RNA-directed DNA polymerase</keyword>
<reference evidence="2" key="1">
    <citation type="submission" date="2017-11" db="EMBL/GenBank/DDBJ databases">
        <authorList>
            <person name="Lima N.C."/>
            <person name="Parody-Merino A.M."/>
            <person name="Battley P.F."/>
            <person name="Fidler A.E."/>
            <person name="Prosdocimi F."/>
        </authorList>
    </citation>
    <scope>NUCLEOTIDE SEQUENCE [LARGE SCALE GENOMIC DNA]</scope>
</reference>
<reference evidence="2" key="2">
    <citation type="submission" date="2017-12" db="EMBL/GenBank/DDBJ databases">
        <title>Genome sequence of the Bar-tailed Godwit (Limosa lapponica baueri).</title>
        <authorList>
            <person name="Lima N.C.B."/>
            <person name="Parody-Merino A.M."/>
            <person name="Battley P.F."/>
            <person name="Fidler A.E."/>
            <person name="Prosdocimi F."/>
        </authorList>
    </citation>
    <scope>NUCLEOTIDE SEQUENCE [LARGE SCALE GENOMIC DNA]</scope>
</reference>
<name>A0A2I0TLV9_LIMLA</name>
<accession>A0A2I0TLV9</accession>
<organism evidence="1 2">
    <name type="scientific">Limosa lapponica baueri</name>
    <dbReference type="NCBI Taxonomy" id="1758121"/>
    <lineage>
        <taxon>Eukaryota</taxon>
        <taxon>Metazoa</taxon>
        <taxon>Chordata</taxon>
        <taxon>Craniata</taxon>
        <taxon>Vertebrata</taxon>
        <taxon>Euteleostomi</taxon>
        <taxon>Archelosauria</taxon>
        <taxon>Archosauria</taxon>
        <taxon>Dinosauria</taxon>
        <taxon>Saurischia</taxon>
        <taxon>Theropoda</taxon>
        <taxon>Coelurosauria</taxon>
        <taxon>Aves</taxon>
        <taxon>Neognathae</taxon>
        <taxon>Neoaves</taxon>
        <taxon>Charadriiformes</taxon>
        <taxon>Scolopacidae</taxon>
        <taxon>Limosa</taxon>
    </lineage>
</organism>
<dbReference type="GO" id="GO:0003964">
    <property type="term" value="F:RNA-directed DNA polymerase activity"/>
    <property type="evidence" value="ECO:0007669"/>
    <property type="project" value="UniProtKB-KW"/>
</dbReference>
<protein>
    <submittedName>
        <fullName evidence="1">Rna-directed dna polymerase from mobile element jockey-like</fullName>
    </submittedName>
</protein>
<keyword evidence="1" id="KW-0808">Transferase</keyword>
<proteinExistence type="predicted"/>
<evidence type="ECO:0000313" key="1">
    <source>
        <dbReference type="EMBL" id="PKU34762.1"/>
    </source>
</evidence>
<dbReference type="AlphaFoldDB" id="A0A2I0TLV9"/>
<evidence type="ECO:0000313" key="2">
    <source>
        <dbReference type="Proteomes" id="UP000233556"/>
    </source>
</evidence>
<sequence>MQLCTTERSFLGSIRDVYGKVPPILEELLLSWIMASSKKGSSAFSVFHYRGPAVFTIFINDLDEGAECTFSRFTDDTKLGGLVDVLDGCATIQRDLDKLENKAERNLINFSTDKGKVLHLGSNNPRHQCMLGVHWLESAFAEEVIGVEVIQEVGNKMSQKCTLMAKQASSLLDYMSKNIASRSREVILLLFSTGEAASGVLCPVQERYGLTGASPVQGHKDD</sequence>
<dbReference type="PANTHER" id="PTHR33332">
    <property type="entry name" value="REVERSE TRANSCRIPTASE DOMAIN-CONTAINING PROTEIN"/>
    <property type="match status" value="1"/>
</dbReference>
<dbReference type="OrthoDB" id="419189at2759"/>
<dbReference type="EMBL" id="KZ508825">
    <property type="protein sequence ID" value="PKU34762.1"/>
    <property type="molecule type" value="Genomic_DNA"/>
</dbReference>
<keyword evidence="1" id="KW-0548">Nucleotidyltransferase</keyword>
<dbReference type="Proteomes" id="UP000233556">
    <property type="component" value="Unassembled WGS sequence"/>
</dbReference>
<gene>
    <name evidence="1" type="ORF">llap_14936</name>
</gene>